<dbReference type="EMBL" id="KQ435733">
    <property type="protein sequence ID" value="KOX77254.1"/>
    <property type="molecule type" value="Genomic_DNA"/>
</dbReference>
<sequence>MVGCCLVLPVEMGLGRKFLAASASCIVDAPAQEGCRGPMGCVLIGRLDETIKIVRQRPIGQKIVDLTLGERETDSREIVITEFISTRYTNLWRESEEKQFQELSEKYASQKRSSEPVSQRPGHLENPLATAARAGQAARVEEPSCVQENLAVVATEDTGWRVTRKTTSAVGERDLECSYGSLNEKCVGLGYDVLVPLPERLQASSMT</sequence>
<organism evidence="2 3">
    <name type="scientific">Melipona quadrifasciata</name>
    <dbReference type="NCBI Taxonomy" id="166423"/>
    <lineage>
        <taxon>Eukaryota</taxon>
        <taxon>Metazoa</taxon>
        <taxon>Ecdysozoa</taxon>
        <taxon>Arthropoda</taxon>
        <taxon>Hexapoda</taxon>
        <taxon>Insecta</taxon>
        <taxon>Pterygota</taxon>
        <taxon>Neoptera</taxon>
        <taxon>Endopterygota</taxon>
        <taxon>Hymenoptera</taxon>
        <taxon>Apocrita</taxon>
        <taxon>Aculeata</taxon>
        <taxon>Apoidea</taxon>
        <taxon>Anthophila</taxon>
        <taxon>Apidae</taxon>
        <taxon>Melipona</taxon>
    </lineage>
</organism>
<dbReference type="Proteomes" id="UP000053105">
    <property type="component" value="Unassembled WGS sequence"/>
</dbReference>
<evidence type="ECO:0000256" key="1">
    <source>
        <dbReference type="SAM" id="MobiDB-lite"/>
    </source>
</evidence>
<evidence type="ECO:0000313" key="2">
    <source>
        <dbReference type="EMBL" id="KOX77254.1"/>
    </source>
</evidence>
<gene>
    <name evidence="2" type="ORF">WN51_10860</name>
</gene>
<proteinExistence type="predicted"/>
<evidence type="ECO:0000313" key="3">
    <source>
        <dbReference type="Proteomes" id="UP000053105"/>
    </source>
</evidence>
<name>A0A0N0BI55_9HYME</name>
<accession>A0A0N0BI55</accession>
<dbReference type="AlphaFoldDB" id="A0A0N0BI55"/>
<keyword evidence="3" id="KW-1185">Reference proteome</keyword>
<reference evidence="2 3" key="1">
    <citation type="submission" date="2015-07" db="EMBL/GenBank/DDBJ databases">
        <title>The genome of Melipona quadrifasciata.</title>
        <authorList>
            <person name="Pan H."/>
            <person name="Kapheim K."/>
        </authorList>
    </citation>
    <scope>NUCLEOTIDE SEQUENCE [LARGE SCALE GENOMIC DNA]</scope>
    <source>
        <strain evidence="2">0111107301</strain>
        <tissue evidence="2">Whole body</tissue>
    </source>
</reference>
<feature type="region of interest" description="Disordered" evidence="1">
    <location>
        <begin position="106"/>
        <end position="125"/>
    </location>
</feature>
<protein>
    <submittedName>
        <fullName evidence="2">Uncharacterized protein</fullName>
    </submittedName>
</protein>